<name>A0A0B2SK60_GLYSO</name>
<evidence type="ECO:0000313" key="2">
    <source>
        <dbReference type="EMBL" id="RZB48004.1"/>
    </source>
</evidence>
<dbReference type="Proteomes" id="UP000289340">
    <property type="component" value="Chromosome 19"/>
</dbReference>
<organism evidence="1">
    <name type="scientific">Glycine soja</name>
    <name type="common">Wild soybean</name>
    <dbReference type="NCBI Taxonomy" id="3848"/>
    <lineage>
        <taxon>Eukaryota</taxon>
        <taxon>Viridiplantae</taxon>
        <taxon>Streptophyta</taxon>
        <taxon>Embryophyta</taxon>
        <taxon>Tracheophyta</taxon>
        <taxon>Spermatophyta</taxon>
        <taxon>Magnoliopsida</taxon>
        <taxon>eudicotyledons</taxon>
        <taxon>Gunneridae</taxon>
        <taxon>Pentapetalae</taxon>
        <taxon>rosids</taxon>
        <taxon>fabids</taxon>
        <taxon>Fabales</taxon>
        <taxon>Fabaceae</taxon>
        <taxon>Papilionoideae</taxon>
        <taxon>50 kb inversion clade</taxon>
        <taxon>NPAAA clade</taxon>
        <taxon>indigoferoid/millettioid clade</taxon>
        <taxon>Phaseoleae</taxon>
        <taxon>Glycine</taxon>
        <taxon>Glycine subgen. Soja</taxon>
    </lineage>
</organism>
<evidence type="ECO:0000313" key="3">
    <source>
        <dbReference type="Proteomes" id="UP000289340"/>
    </source>
</evidence>
<gene>
    <name evidence="2" type="ORF">D0Y65_051516</name>
    <name evidence="1" type="ORF">glysoja_028437</name>
</gene>
<dbReference type="Proteomes" id="UP000053555">
    <property type="component" value="Unassembled WGS sequence"/>
</dbReference>
<evidence type="ECO:0000313" key="1">
    <source>
        <dbReference type="EMBL" id="KHN45430.1"/>
    </source>
</evidence>
<accession>A0A0B2SK60</accession>
<protein>
    <submittedName>
        <fullName evidence="1">Uncharacterized protein</fullName>
    </submittedName>
</protein>
<reference evidence="2 3" key="2">
    <citation type="submission" date="2018-09" db="EMBL/GenBank/DDBJ databases">
        <title>A high-quality reference genome of wild soybean provides a powerful tool to mine soybean genomes.</title>
        <authorList>
            <person name="Xie M."/>
            <person name="Chung C.Y.L."/>
            <person name="Li M.-W."/>
            <person name="Wong F.-L."/>
            <person name="Chan T.-F."/>
            <person name="Lam H.-M."/>
        </authorList>
    </citation>
    <scope>NUCLEOTIDE SEQUENCE [LARGE SCALE GENOMIC DNA]</scope>
    <source>
        <strain evidence="3">cv. W05</strain>
        <tissue evidence="2">Hypocotyl of etiolated seedlings</tissue>
    </source>
</reference>
<sequence>MCLYVDCGCATLPCKGGHMYDKHSLCINYLNMAFAMRMSTKQWFCYFDECDFAGYFYQTIPINFFYASYCFPSQIINKINL</sequence>
<dbReference type="EMBL" id="KN642294">
    <property type="protein sequence ID" value="KHN45430.1"/>
    <property type="molecule type" value="Genomic_DNA"/>
</dbReference>
<dbReference type="AlphaFoldDB" id="A0A0B2SK60"/>
<dbReference type="EMBL" id="QZWG01000019">
    <property type="protein sequence ID" value="RZB48004.1"/>
    <property type="molecule type" value="Genomic_DNA"/>
</dbReference>
<proteinExistence type="predicted"/>
<keyword evidence="3" id="KW-1185">Reference proteome</keyword>
<reference evidence="1" key="1">
    <citation type="submission" date="2014-07" db="EMBL/GenBank/DDBJ databases">
        <title>Identification of a novel salt tolerance gene in wild soybean by whole-genome sequencing.</title>
        <authorList>
            <person name="Lam H.-M."/>
            <person name="Qi X."/>
            <person name="Li M.-W."/>
            <person name="Liu X."/>
            <person name="Xie M."/>
            <person name="Ni M."/>
            <person name="Xu X."/>
        </authorList>
    </citation>
    <scope>NUCLEOTIDE SEQUENCE [LARGE SCALE GENOMIC DNA]</scope>
    <source>
        <tissue evidence="1">Root</tissue>
    </source>
</reference>